<protein>
    <submittedName>
        <fullName evidence="2">Uncharacterized protein</fullName>
    </submittedName>
</protein>
<dbReference type="Proteomes" id="UP001529369">
    <property type="component" value="Unassembled WGS sequence"/>
</dbReference>
<proteinExistence type="predicted"/>
<evidence type="ECO:0000313" key="3">
    <source>
        <dbReference type="Proteomes" id="UP001529369"/>
    </source>
</evidence>
<name>A0ABT8AAP3_9PROT</name>
<feature type="region of interest" description="Disordered" evidence="1">
    <location>
        <begin position="1"/>
        <end position="32"/>
    </location>
</feature>
<evidence type="ECO:0000313" key="2">
    <source>
        <dbReference type="EMBL" id="MDN3566681.1"/>
    </source>
</evidence>
<comment type="caution">
    <text evidence="2">The sequence shown here is derived from an EMBL/GenBank/DDBJ whole genome shotgun (WGS) entry which is preliminary data.</text>
</comment>
<evidence type="ECO:0000256" key="1">
    <source>
        <dbReference type="SAM" id="MobiDB-lite"/>
    </source>
</evidence>
<accession>A0ABT8AAP3</accession>
<dbReference type="EMBL" id="JAUFPN010000180">
    <property type="protein sequence ID" value="MDN3566681.1"/>
    <property type="molecule type" value="Genomic_DNA"/>
</dbReference>
<feature type="compositionally biased region" description="Pro residues" evidence="1">
    <location>
        <begin position="10"/>
        <end position="25"/>
    </location>
</feature>
<sequence>MTFHGFDPQHIPPPPHGPRSRPPARPLGRKDRGGLRITVVGLGPFQEACLAGMLALVLSWGSAEVLFRLAEARAARPEAIISASVQP</sequence>
<dbReference type="RefSeq" id="WP_290318632.1">
    <property type="nucleotide sequence ID" value="NZ_JAUFPN010000180.1"/>
</dbReference>
<gene>
    <name evidence="2" type="ORF">QWZ14_20090</name>
</gene>
<keyword evidence="3" id="KW-1185">Reference proteome</keyword>
<organism evidence="2 3">
    <name type="scientific">Paeniroseomonas aquatica</name>
    <dbReference type="NCBI Taxonomy" id="373043"/>
    <lineage>
        <taxon>Bacteria</taxon>
        <taxon>Pseudomonadati</taxon>
        <taxon>Pseudomonadota</taxon>
        <taxon>Alphaproteobacteria</taxon>
        <taxon>Acetobacterales</taxon>
        <taxon>Acetobacteraceae</taxon>
        <taxon>Paeniroseomonas</taxon>
    </lineage>
</organism>
<reference evidence="3" key="1">
    <citation type="journal article" date="2019" name="Int. J. Syst. Evol. Microbiol.">
        <title>The Global Catalogue of Microorganisms (GCM) 10K type strain sequencing project: providing services to taxonomists for standard genome sequencing and annotation.</title>
        <authorList>
            <consortium name="The Broad Institute Genomics Platform"/>
            <consortium name="The Broad Institute Genome Sequencing Center for Infectious Disease"/>
            <person name="Wu L."/>
            <person name="Ma J."/>
        </authorList>
    </citation>
    <scope>NUCLEOTIDE SEQUENCE [LARGE SCALE GENOMIC DNA]</scope>
    <source>
        <strain evidence="3">CECT 7131</strain>
    </source>
</reference>